<dbReference type="AlphaFoldDB" id="A0AA38CJZ8"/>
<dbReference type="Proteomes" id="UP000824469">
    <property type="component" value="Unassembled WGS sequence"/>
</dbReference>
<evidence type="ECO:0000313" key="1">
    <source>
        <dbReference type="EMBL" id="KAH9301850.1"/>
    </source>
</evidence>
<proteinExistence type="predicted"/>
<comment type="caution">
    <text evidence="1">The sequence shown here is derived from an EMBL/GenBank/DDBJ whole genome shotgun (WGS) entry which is preliminary data.</text>
</comment>
<feature type="non-terminal residue" evidence="1">
    <location>
        <position position="52"/>
    </location>
</feature>
<dbReference type="EMBL" id="JAHRHJ020000009">
    <property type="protein sequence ID" value="KAH9301850.1"/>
    <property type="molecule type" value="Genomic_DNA"/>
</dbReference>
<gene>
    <name evidence="1" type="ORF">KI387_013433</name>
</gene>
<reference evidence="1 2" key="1">
    <citation type="journal article" date="2021" name="Nat. Plants">
        <title>The Taxus genome provides insights into paclitaxel biosynthesis.</title>
        <authorList>
            <person name="Xiong X."/>
            <person name="Gou J."/>
            <person name="Liao Q."/>
            <person name="Li Y."/>
            <person name="Zhou Q."/>
            <person name="Bi G."/>
            <person name="Li C."/>
            <person name="Du R."/>
            <person name="Wang X."/>
            <person name="Sun T."/>
            <person name="Guo L."/>
            <person name="Liang H."/>
            <person name="Lu P."/>
            <person name="Wu Y."/>
            <person name="Zhang Z."/>
            <person name="Ro D.K."/>
            <person name="Shang Y."/>
            <person name="Huang S."/>
            <person name="Yan J."/>
        </authorList>
    </citation>
    <scope>NUCLEOTIDE SEQUENCE [LARGE SCALE GENOMIC DNA]</scope>
    <source>
        <strain evidence="1">Ta-2019</strain>
    </source>
</reference>
<name>A0AA38CJZ8_TAXCH</name>
<sequence>MTSFSINIRARPTSFSFFYKARDRSGLVSLCSVVFIALWTRSPNFCYISKVR</sequence>
<keyword evidence="2" id="KW-1185">Reference proteome</keyword>
<protein>
    <submittedName>
        <fullName evidence="1">Uncharacterized protein</fullName>
    </submittedName>
</protein>
<accession>A0AA38CJZ8</accession>
<evidence type="ECO:0000313" key="2">
    <source>
        <dbReference type="Proteomes" id="UP000824469"/>
    </source>
</evidence>
<organism evidence="1 2">
    <name type="scientific">Taxus chinensis</name>
    <name type="common">Chinese yew</name>
    <name type="synonym">Taxus wallichiana var. chinensis</name>
    <dbReference type="NCBI Taxonomy" id="29808"/>
    <lineage>
        <taxon>Eukaryota</taxon>
        <taxon>Viridiplantae</taxon>
        <taxon>Streptophyta</taxon>
        <taxon>Embryophyta</taxon>
        <taxon>Tracheophyta</taxon>
        <taxon>Spermatophyta</taxon>
        <taxon>Pinopsida</taxon>
        <taxon>Pinidae</taxon>
        <taxon>Conifers II</taxon>
        <taxon>Cupressales</taxon>
        <taxon>Taxaceae</taxon>
        <taxon>Taxus</taxon>
    </lineage>
</organism>